<feature type="domain" description="EGF-like" evidence="8">
    <location>
        <begin position="325"/>
        <end position="361"/>
    </location>
</feature>
<dbReference type="GO" id="GO:0051240">
    <property type="term" value="P:positive regulation of multicellular organismal process"/>
    <property type="evidence" value="ECO:0007669"/>
    <property type="project" value="UniProtKB-ARBA"/>
</dbReference>
<dbReference type="InterPro" id="IPR018097">
    <property type="entry name" value="EGF_Ca-bd_CS"/>
</dbReference>
<dbReference type="FunFam" id="2.10.25.10:FF:000122">
    <property type="entry name" value="Protein crumbs homolog 2"/>
    <property type="match status" value="2"/>
</dbReference>
<dbReference type="SUPFAM" id="SSF57196">
    <property type="entry name" value="EGF/Laminin"/>
    <property type="match status" value="8"/>
</dbReference>
<sequence length="873" mass="96412">MLQTLNQPKAEKLELKSPTSDEISDLMQILRQSISDKEIHLRPRRHLENSTVNPKSIHTFRNEDVKKLGIVLRSLVCTMQCPQSVKKRRGRPGERGPPGKRGPPGPKEIDECVSNPCLNGGICVDQVNGYVCHCRLGYKGNNCRTDINECSSNPCLNGGSCFDLVNRYVCACHPGYAGVNCQKNAKFSGARQKQTRHEEENQIFFGNFILDKFHRLQVTVGSSSVVSNYRECAFSCLENPPCSSLNVASSPHSDGKFQCELLNEDKYSARPGQLVSSQEYHHYSIKTPCSSFPCQNEAVCVPKYDENLYHCDCKPGYEGKSCETEINECSSNPCLNEGTCVDQVNGYLCNCRPGYEGANCQTDINECSSNPCLNGGTCVDQVNGYLCNCQPGYGGVKCQTNINECSRNPCLKGGTCVDQVNGYLCNCQPGYGGAKCQTNINECSSNPCLNGGTCVDQVNGYLCNCQPGYGGTKCQTNINECSSNPCLNGGTCVDQVDGYVCSCRPGYAGTNCQTSQSGGSWTEYTPYICGNSNRNKITEGVTEQECKQQCSSCAAIEYWSGGNLACFECFDKTQRSLKYLSSFPNFKYSPDLGFYRAKFYIPTRRRYYCSKQTTGQSKKQEGAQANDLSDSTTHHHHHNTTIFQRLQDLEESFRVRGHSILRWGLSALVISGFVIYIFREPLRENVADEVAVVASRSLADENVIHKANEVTRAVLQDILHDPEITKLAGAFVMHVLHREDVKSAAIQLTQHVLNDPSTLKKINELAKSTLWNLMAHEETRAVMLSYIKVLILDQSTKDACKVLLAELVKDPDVKGFMAASLGDLVTSSVVKSSAAELGKSVTHEVVNDAKIQQETGNFLWRAFKNTFTSGWFG</sequence>
<accession>A0A2B4RFM7</accession>
<evidence type="ECO:0000259" key="8">
    <source>
        <dbReference type="PROSITE" id="PS50026"/>
    </source>
</evidence>
<feature type="domain" description="EGF-like" evidence="8">
    <location>
        <begin position="401"/>
        <end position="437"/>
    </location>
</feature>
<evidence type="ECO:0000256" key="4">
    <source>
        <dbReference type="ARBA" id="ARBA00023157"/>
    </source>
</evidence>
<dbReference type="PANTHER" id="PTHR12916">
    <property type="entry name" value="CYTOCHROME C OXIDASE POLYPEPTIDE VIC-2"/>
    <property type="match status" value="1"/>
</dbReference>
<feature type="disulfide bond" evidence="6">
    <location>
        <begin position="427"/>
        <end position="436"/>
    </location>
</feature>
<name>A0A2B4RFM7_STYPI</name>
<keyword evidence="3" id="KW-0677">Repeat</keyword>
<dbReference type="SMART" id="SM00181">
    <property type="entry name" value="EGF"/>
    <property type="match status" value="8"/>
</dbReference>
<keyword evidence="2" id="KW-0732">Signal</keyword>
<evidence type="ECO:0000313" key="10">
    <source>
        <dbReference type="Proteomes" id="UP000225706"/>
    </source>
</evidence>
<reference evidence="10" key="1">
    <citation type="journal article" date="2017" name="bioRxiv">
        <title>Comparative analysis of the genomes of Stylophora pistillata and Acropora digitifera provides evidence for extensive differences between species of corals.</title>
        <authorList>
            <person name="Voolstra C.R."/>
            <person name="Li Y."/>
            <person name="Liew Y.J."/>
            <person name="Baumgarten S."/>
            <person name="Zoccola D."/>
            <person name="Flot J.-F."/>
            <person name="Tambutte S."/>
            <person name="Allemand D."/>
            <person name="Aranda M."/>
        </authorList>
    </citation>
    <scope>NUCLEOTIDE SEQUENCE [LARGE SCALE GENOMIC DNA]</scope>
</reference>
<feature type="domain" description="EGF-like" evidence="8">
    <location>
        <begin position="108"/>
        <end position="144"/>
    </location>
</feature>
<evidence type="ECO:0000256" key="3">
    <source>
        <dbReference type="ARBA" id="ARBA00022737"/>
    </source>
</evidence>
<dbReference type="SMART" id="SM00179">
    <property type="entry name" value="EGF_CA"/>
    <property type="match status" value="8"/>
</dbReference>
<feature type="region of interest" description="Disordered" evidence="7">
    <location>
        <begin position="83"/>
        <end position="107"/>
    </location>
</feature>
<comment type="caution">
    <text evidence="9">The sequence shown here is derived from an EMBL/GenBank/DDBJ whole genome shotgun (WGS) entry which is preliminary data.</text>
</comment>
<dbReference type="PANTHER" id="PTHR12916:SF4">
    <property type="entry name" value="UNINFLATABLE, ISOFORM C"/>
    <property type="match status" value="1"/>
</dbReference>
<feature type="disulfide bond" evidence="6">
    <location>
        <begin position="313"/>
        <end position="322"/>
    </location>
</feature>
<dbReference type="PRINTS" id="PR00010">
    <property type="entry name" value="EGFBLOOD"/>
</dbReference>
<comment type="caution">
    <text evidence="6">Lacks conserved residue(s) required for the propagation of feature annotation.</text>
</comment>
<dbReference type="GO" id="GO:0005509">
    <property type="term" value="F:calcium ion binding"/>
    <property type="evidence" value="ECO:0007669"/>
    <property type="project" value="InterPro"/>
</dbReference>
<dbReference type="FunFam" id="2.10.25.10:FF:000004">
    <property type="entry name" value="Neurogenic locus notch 1"/>
    <property type="match status" value="2"/>
</dbReference>
<protein>
    <submittedName>
        <fullName evidence="9">Fibropellin-1</fullName>
    </submittedName>
</protein>
<dbReference type="PROSITE" id="PS01187">
    <property type="entry name" value="EGF_CA"/>
    <property type="match status" value="3"/>
</dbReference>
<dbReference type="FunFam" id="2.10.25.10:FF:000472">
    <property type="entry name" value="Uncharacterized protein, isoform A"/>
    <property type="match status" value="1"/>
</dbReference>
<dbReference type="FunFam" id="2.10.25.10:FF:000143">
    <property type="entry name" value="Protein crumbs 1"/>
    <property type="match status" value="2"/>
</dbReference>
<dbReference type="STRING" id="50429.A0A2B4RFM7"/>
<dbReference type="Gene3D" id="2.10.25.10">
    <property type="entry name" value="Laminin"/>
    <property type="match status" value="8"/>
</dbReference>
<dbReference type="GO" id="GO:0051241">
    <property type="term" value="P:negative regulation of multicellular organismal process"/>
    <property type="evidence" value="ECO:0007669"/>
    <property type="project" value="UniProtKB-ARBA"/>
</dbReference>
<dbReference type="PROSITE" id="PS00010">
    <property type="entry name" value="ASX_HYDROXYL"/>
    <property type="match status" value="7"/>
</dbReference>
<dbReference type="PROSITE" id="PS50026">
    <property type="entry name" value="EGF_3"/>
    <property type="match status" value="8"/>
</dbReference>
<evidence type="ECO:0000256" key="5">
    <source>
        <dbReference type="ARBA" id="ARBA00023180"/>
    </source>
</evidence>
<feature type="domain" description="EGF-like" evidence="8">
    <location>
        <begin position="439"/>
        <end position="475"/>
    </location>
</feature>
<feature type="disulfide bond" evidence="6">
    <location>
        <begin position="465"/>
        <end position="474"/>
    </location>
</feature>
<dbReference type="EMBL" id="LSMT01000589">
    <property type="protein sequence ID" value="PFX15976.1"/>
    <property type="molecule type" value="Genomic_DNA"/>
</dbReference>
<feature type="disulfide bond" evidence="6">
    <location>
        <begin position="351"/>
        <end position="360"/>
    </location>
</feature>
<dbReference type="Pfam" id="PF00008">
    <property type="entry name" value="EGF"/>
    <property type="match status" value="8"/>
</dbReference>
<evidence type="ECO:0000256" key="1">
    <source>
        <dbReference type="ARBA" id="ARBA00022536"/>
    </source>
</evidence>
<dbReference type="GO" id="GO:0003008">
    <property type="term" value="P:system process"/>
    <property type="evidence" value="ECO:0007669"/>
    <property type="project" value="UniProtKB-ARBA"/>
</dbReference>
<organism evidence="9 10">
    <name type="scientific">Stylophora pistillata</name>
    <name type="common">Smooth cauliflower coral</name>
    <dbReference type="NCBI Taxonomy" id="50429"/>
    <lineage>
        <taxon>Eukaryota</taxon>
        <taxon>Metazoa</taxon>
        <taxon>Cnidaria</taxon>
        <taxon>Anthozoa</taxon>
        <taxon>Hexacorallia</taxon>
        <taxon>Scleractinia</taxon>
        <taxon>Astrocoeniina</taxon>
        <taxon>Pocilloporidae</taxon>
        <taxon>Stylophora</taxon>
    </lineage>
</organism>
<dbReference type="AlphaFoldDB" id="A0A2B4RFM7"/>
<evidence type="ECO:0000256" key="7">
    <source>
        <dbReference type="SAM" id="MobiDB-lite"/>
    </source>
</evidence>
<dbReference type="Proteomes" id="UP000225706">
    <property type="component" value="Unassembled WGS sequence"/>
</dbReference>
<dbReference type="PROSITE" id="PS00022">
    <property type="entry name" value="EGF_1"/>
    <property type="match status" value="8"/>
</dbReference>
<dbReference type="OrthoDB" id="5979707at2759"/>
<gene>
    <name evidence="9" type="primary">EGF1</name>
    <name evidence="9" type="ORF">AWC38_SpisGene19789</name>
</gene>
<dbReference type="InterPro" id="IPR000742">
    <property type="entry name" value="EGF"/>
</dbReference>
<dbReference type="InterPro" id="IPR000152">
    <property type="entry name" value="EGF-type_Asp/Asn_hydroxyl_site"/>
</dbReference>
<evidence type="ECO:0000256" key="2">
    <source>
        <dbReference type="ARBA" id="ARBA00022729"/>
    </source>
</evidence>
<feature type="domain" description="EGF-like" evidence="8">
    <location>
        <begin position="146"/>
        <end position="182"/>
    </location>
</feature>
<feature type="disulfide bond" evidence="6">
    <location>
        <begin position="389"/>
        <end position="398"/>
    </location>
</feature>
<dbReference type="CDD" id="cd00054">
    <property type="entry name" value="EGF_CA"/>
    <property type="match status" value="8"/>
</dbReference>
<feature type="disulfide bond" evidence="6">
    <location>
        <begin position="503"/>
        <end position="512"/>
    </location>
</feature>
<keyword evidence="4 6" id="KW-1015">Disulfide bond</keyword>
<feature type="domain" description="EGF-like" evidence="8">
    <location>
        <begin position="363"/>
        <end position="399"/>
    </location>
</feature>
<feature type="disulfide bond" evidence="6">
    <location>
        <begin position="134"/>
        <end position="143"/>
    </location>
</feature>
<keyword evidence="5" id="KW-0325">Glycoprotein</keyword>
<feature type="domain" description="EGF-like" evidence="8">
    <location>
        <begin position="477"/>
        <end position="513"/>
    </location>
</feature>
<keyword evidence="1 6" id="KW-0245">EGF-like domain</keyword>
<keyword evidence="10" id="KW-1185">Reference proteome</keyword>
<feature type="disulfide bond" evidence="6">
    <location>
        <begin position="294"/>
        <end position="311"/>
    </location>
</feature>
<evidence type="ECO:0000256" key="6">
    <source>
        <dbReference type="PROSITE-ProRule" id="PRU00076"/>
    </source>
</evidence>
<proteinExistence type="predicted"/>
<evidence type="ECO:0000313" key="9">
    <source>
        <dbReference type="EMBL" id="PFX15976.1"/>
    </source>
</evidence>
<dbReference type="InterPro" id="IPR001881">
    <property type="entry name" value="EGF-like_Ca-bd_dom"/>
</dbReference>
<feature type="disulfide bond" evidence="6">
    <location>
        <begin position="172"/>
        <end position="181"/>
    </location>
</feature>
<feature type="region of interest" description="Disordered" evidence="7">
    <location>
        <begin position="613"/>
        <end position="635"/>
    </location>
</feature>
<feature type="domain" description="EGF-like" evidence="8">
    <location>
        <begin position="285"/>
        <end position="323"/>
    </location>
</feature>
<dbReference type="PROSITE" id="PS01186">
    <property type="entry name" value="EGF_2"/>
    <property type="match status" value="8"/>
</dbReference>